<proteinExistence type="predicted"/>
<accession>A0A915KDP9</accession>
<sequence length="197" mass="22387">MPKQPTKLAIWSLDAGDLPAQLPPARTPTPQEKLDLMASQMEKMMIHLGQMQNQIIAQQKKITDLETGNFPMNTSNVGPPPHPLGLLPAEQGGYGIKPKRKETGQIVSLKDSVMFCDNLEKELKIQDKLFEQWLQKHHHLESCQSNDDSTPPMEKTRDTMDLIEDSTLTLSATDSSPTYFRQLMPKESTFFQRYYIT</sequence>
<evidence type="ECO:0000313" key="1">
    <source>
        <dbReference type="Proteomes" id="UP000887565"/>
    </source>
</evidence>
<organism evidence="1 2">
    <name type="scientific">Romanomermis culicivorax</name>
    <name type="common">Nematode worm</name>
    <dbReference type="NCBI Taxonomy" id="13658"/>
    <lineage>
        <taxon>Eukaryota</taxon>
        <taxon>Metazoa</taxon>
        <taxon>Ecdysozoa</taxon>
        <taxon>Nematoda</taxon>
        <taxon>Enoplea</taxon>
        <taxon>Dorylaimia</taxon>
        <taxon>Mermithida</taxon>
        <taxon>Mermithoidea</taxon>
        <taxon>Mermithidae</taxon>
        <taxon>Romanomermis</taxon>
    </lineage>
</organism>
<dbReference type="AlphaFoldDB" id="A0A915KDP9"/>
<reference evidence="2" key="1">
    <citation type="submission" date="2022-11" db="UniProtKB">
        <authorList>
            <consortium name="WormBaseParasite"/>
        </authorList>
    </citation>
    <scope>IDENTIFICATION</scope>
</reference>
<protein>
    <submittedName>
        <fullName evidence="2">Uncharacterized protein</fullName>
    </submittedName>
</protein>
<keyword evidence="1" id="KW-1185">Reference proteome</keyword>
<dbReference type="Proteomes" id="UP000887565">
    <property type="component" value="Unplaced"/>
</dbReference>
<evidence type="ECO:0000313" key="2">
    <source>
        <dbReference type="WBParaSite" id="nRc.2.0.1.t36495-RA"/>
    </source>
</evidence>
<dbReference type="WBParaSite" id="nRc.2.0.1.t36495-RA">
    <property type="protein sequence ID" value="nRc.2.0.1.t36495-RA"/>
    <property type="gene ID" value="nRc.2.0.1.g36495"/>
</dbReference>
<name>A0A915KDP9_ROMCU</name>